<organism evidence="6">
    <name type="scientific">Candidatus Moduliflexus flocculans</name>
    <dbReference type="NCBI Taxonomy" id="1499966"/>
    <lineage>
        <taxon>Bacteria</taxon>
        <taxon>Candidatus Moduliflexota</taxon>
        <taxon>Candidatus Moduliflexia</taxon>
        <taxon>Candidatus Moduliflexales</taxon>
        <taxon>Candidatus Moduliflexaceae</taxon>
    </lineage>
</organism>
<dbReference type="PANTHER" id="PTHR44943">
    <property type="entry name" value="CELLULOSE SYNTHASE OPERON PROTEIN C"/>
    <property type="match status" value="1"/>
</dbReference>
<dbReference type="SMART" id="SM00028">
    <property type="entry name" value="TPR"/>
    <property type="match status" value="5"/>
</dbReference>
<feature type="repeat" description="TPR" evidence="3">
    <location>
        <begin position="216"/>
        <end position="249"/>
    </location>
</feature>
<evidence type="ECO:0000259" key="5">
    <source>
        <dbReference type="Pfam" id="PF13717"/>
    </source>
</evidence>
<dbReference type="InterPro" id="IPR013105">
    <property type="entry name" value="TPR_2"/>
</dbReference>
<evidence type="ECO:0000256" key="1">
    <source>
        <dbReference type="ARBA" id="ARBA00022737"/>
    </source>
</evidence>
<dbReference type="NCBIfam" id="TIGR02098">
    <property type="entry name" value="MJ0042_CXXC"/>
    <property type="match status" value="1"/>
</dbReference>
<proteinExistence type="predicted"/>
<dbReference type="PANTHER" id="PTHR44943:SF4">
    <property type="entry name" value="TPR REPEAT-CONTAINING PROTEIN MJ0798"/>
    <property type="match status" value="1"/>
</dbReference>
<evidence type="ECO:0000256" key="3">
    <source>
        <dbReference type="PROSITE-ProRule" id="PRU00339"/>
    </source>
</evidence>
<evidence type="ECO:0000313" key="7">
    <source>
        <dbReference type="Proteomes" id="UP000030700"/>
    </source>
</evidence>
<dbReference type="Pfam" id="PF13717">
    <property type="entry name" value="Zn_ribbon_4"/>
    <property type="match status" value="1"/>
</dbReference>
<dbReference type="PROSITE" id="PS50005">
    <property type="entry name" value="TPR"/>
    <property type="match status" value="4"/>
</dbReference>
<feature type="region of interest" description="Disordered" evidence="4">
    <location>
        <begin position="185"/>
        <end position="217"/>
    </location>
</feature>
<evidence type="ECO:0000256" key="4">
    <source>
        <dbReference type="SAM" id="MobiDB-lite"/>
    </source>
</evidence>
<keyword evidence="1" id="KW-0677">Repeat</keyword>
<dbReference type="InterPro" id="IPR011723">
    <property type="entry name" value="Znf/thioredoxin_put"/>
</dbReference>
<dbReference type="InterPro" id="IPR011990">
    <property type="entry name" value="TPR-like_helical_dom_sf"/>
</dbReference>
<protein>
    <submittedName>
        <fullName evidence="6">TPR repeat/tetratricopeptide TPR_3 protein</fullName>
    </submittedName>
</protein>
<dbReference type="SUPFAM" id="SSF48452">
    <property type="entry name" value="TPR-like"/>
    <property type="match status" value="1"/>
</dbReference>
<keyword evidence="2 3" id="KW-0802">TPR repeat</keyword>
<dbReference type="AlphaFoldDB" id="A0A0S6VTU9"/>
<reference evidence="6" key="1">
    <citation type="journal article" date="2015" name="PeerJ">
        <title>First genomic representation of candidate bacterial phylum KSB3 points to enhanced environmental sensing as a trigger of wastewater bulking.</title>
        <authorList>
            <person name="Sekiguchi Y."/>
            <person name="Ohashi A."/>
            <person name="Parks D.H."/>
            <person name="Yamauchi T."/>
            <person name="Tyson G.W."/>
            <person name="Hugenholtz P."/>
        </authorList>
    </citation>
    <scope>NUCLEOTIDE SEQUENCE [LARGE SCALE GENOMIC DNA]</scope>
</reference>
<feature type="compositionally biased region" description="Low complexity" evidence="4">
    <location>
        <begin position="197"/>
        <end position="209"/>
    </location>
</feature>
<feature type="repeat" description="TPR" evidence="3">
    <location>
        <begin position="121"/>
        <end position="154"/>
    </location>
</feature>
<dbReference type="Pfam" id="PF13432">
    <property type="entry name" value="TPR_16"/>
    <property type="match status" value="2"/>
</dbReference>
<gene>
    <name evidence="6" type="ORF">U14_00165</name>
</gene>
<evidence type="ECO:0000256" key="2">
    <source>
        <dbReference type="ARBA" id="ARBA00022803"/>
    </source>
</evidence>
<feature type="repeat" description="TPR" evidence="3">
    <location>
        <begin position="250"/>
        <end position="283"/>
    </location>
</feature>
<dbReference type="Proteomes" id="UP000030700">
    <property type="component" value="Unassembled WGS sequence"/>
</dbReference>
<dbReference type="EMBL" id="DF820455">
    <property type="protein sequence ID" value="GAK48953.1"/>
    <property type="molecule type" value="Genomic_DNA"/>
</dbReference>
<feature type="repeat" description="TPR" evidence="3">
    <location>
        <begin position="87"/>
        <end position="120"/>
    </location>
</feature>
<sequence>MRVQCPQCGSGGNVPDEKIPAEGRKIVCPKCKTTFLAKKSATAATQQPARDEINASYLEGVQLLKNKQVDAAIRMLTDVVRANSKHQEAYRYLGLAYGQKNLWDDAIDVLQKAVTLKPDDLLSLKNLGIALLRQNRFEEAERVLEQALQYAPEDENAQSYLNMAVRGRQKAQPAEEDDAEHALADLTRDERDDEQELATLTASSSASSSKTPYNPAQEYLNKGTEFLENGQLNKAAEMFEEAIRLAPESSDGHFGLGMVYEKRQEWKKAIDAYQKAVAINPNDLLAKETLKFLKKQRKKFRWPWQKG</sequence>
<dbReference type="STRING" id="1499966.U14_00165"/>
<feature type="domain" description="Zinc finger/thioredoxin putative" evidence="5">
    <location>
        <begin position="1"/>
        <end position="35"/>
    </location>
</feature>
<accession>A0A0S6VTU9</accession>
<dbReference type="InterPro" id="IPR019734">
    <property type="entry name" value="TPR_rpt"/>
</dbReference>
<dbReference type="Gene3D" id="1.25.40.10">
    <property type="entry name" value="Tetratricopeptide repeat domain"/>
    <property type="match status" value="2"/>
</dbReference>
<evidence type="ECO:0000313" key="6">
    <source>
        <dbReference type="EMBL" id="GAK48953.1"/>
    </source>
</evidence>
<dbReference type="Pfam" id="PF07719">
    <property type="entry name" value="TPR_2"/>
    <property type="match status" value="1"/>
</dbReference>
<keyword evidence="7" id="KW-1185">Reference proteome</keyword>
<dbReference type="InterPro" id="IPR051685">
    <property type="entry name" value="Ycf3/AcsC/BcsC/TPR_MFPF"/>
</dbReference>
<dbReference type="PROSITE" id="PS50293">
    <property type="entry name" value="TPR_REGION"/>
    <property type="match status" value="2"/>
</dbReference>
<name>A0A0S6VTU9_9BACT</name>
<dbReference type="HOGENOM" id="CLU_917208_0_0_0"/>